<dbReference type="InterPro" id="IPR024579">
    <property type="entry name" value="Bcl2-int_killer"/>
</dbReference>
<dbReference type="GeneTree" id="ENSGT01030000234980"/>
<sequence length="154" mass="17728">MVEETKQRRNATSLQAGPAEVDHNTRYTIDSRGSQLIGRQLAQIGDQMDYKWREQLPVQWRPLNLGIYPYARTRRAFAGRIFGNVWGSKIMPMLRTSWLVSQLQNGSQEAKKWAAWISNCHVSHCSRRTTYILASALLLVTVSIFLITRNEYEG</sequence>
<dbReference type="Proteomes" id="UP001108240">
    <property type="component" value="Unplaced"/>
</dbReference>
<reference evidence="3" key="1">
    <citation type="submission" date="2025-08" db="UniProtKB">
        <authorList>
            <consortium name="Ensembl"/>
        </authorList>
    </citation>
    <scope>IDENTIFICATION</scope>
</reference>
<evidence type="ECO:0000256" key="2">
    <source>
        <dbReference type="SAM" id="Phobius"/>
    </source>
</evidence>
<reference evidence="3" key="2">
    <citation type="submission" date="2025-09" db="UniProtKB">
        <authorList>
            <consortium name="Ensembl"/>
        </authorList>
    </citation>
    <scope>IDENTIFICATION</scope>
</reference>
<dbReference type="OMA" id="SIQPANC"/>
<feature type="region of interest" description="Disordered" evidence="1">
    <location>
        <begin position="1"/>
        <end position="20"/>
    </location>
</feature>
<evidence type="ECO:0000313" key="4">
    <source>
        <dbReference type="Proteomes" id="UP001108240"/>
    </source>
</evidence>
<dbReference type="Ensembl" id="ENSCCRT00000194270.1">
    <property type="protein sequence ID" value="ENSCCRP00000165264.1"/>
    <property type="gene ID" value="ENSCCRG00000020993.2"/>
</dbReference>
<keyword evidence="2" id="KW-0472">Membrane</keyword>
<protein>
    <submittedName>
        <fullName evidence="3">BCL2 interacting killer</fullName>
    </submittedName>
</protein>
<keyword evidence="2" id="KW-0812">Transmembrane</keyword>
<evidence type="ECO:0000313" key="3">
    <source>
        <dbReference type="Ensembl" id="ENSCCRP00000165264.1"/>
    </source>
</evidence>
<proteinExistence type="predicted"/>
<evidence type="ECO:0000256" key="1">
    <source>
        <dbReference type="SAM" id="MobiDB-lite"/>
    </source>
</evidence>
<keyword evidence="2" id="KW-1133">Transmembrane helix</keyword>
<accession>A0A9J8C5I8</accession>
<dbReference type="PANTHER" id="PTHR15018:SF1">
    <property type="entry name" value="BCL-2-INTERACTING KILLER"/>
    <property type="match status" value="1"/>
</dbReference>
<name>A0A9J8C5I8_CYPCA</name>
<dbReference type="GO" id="GO:0006915">
    <property type="term" value="P:apoptotic process"/>
    <property type="evidence" value="ECO:0007669"/>
    <property type="project" value="InterPro"/>
</dbReference>
<keyword evidence="4" id="KW-1185">Reference proteome</keyword>
<dbReference type="AlphaFoldDB" id="A0A9J8C5I8"/>
<organism evidence="3 4">
    <name type="scientific">Cyprinus carpio carpio</name>
    <dbReference type="NCBI Taxonomy" id="630221"/>
    <lineage>
        <taxon>Eukaryota</taxon>
        <taxon>Metazoa</taxon>
        <taxon>Chordata</taxon>
        <taxon>Craniata</taxon>
        <taxon>Vertebrata</taxon>
        <taxon>Euteleostomi</taxon>
        <taxon>Actinopterygii</taxon>
        <taxon>Neopterygii</taxon>
        <taxon>Teleostei</taxon>
        <taxon>Ostariophysi</taxon>
        <taxon>Cypriniformes</taxon>
        <taxon>Cyprinidae</taxon>
        <taxon>Cyprininae</taxon>
        <taxon>Cyprinus</taxon>
    </lineage>
</organism>
<feature type="transmembrane region" description="Helical" evidence="2">
    <location>
        <begin position="131"/>
        <end position="148"/>
    </location>
</feature>
<dbReference type="PANTHER" id="PTHR15018">
    <property type="entry name" value="BCL-2-INTERACTING KILLER"/>
    <property type="match status" value="1"/>
</dbReference>